<feature type="compositionally biased region" description="Polar residues" evidence="1">
    <location>
        <begin position="124"/>
        <end position="135"/>
    </location>
</feature>
<dbReference type="Proteomes" id="UP001152797">
    <property type="component" value="Unassembled WGS sequence"/>
</dbReference>
<evidence type="ECO:0000313" key="2">
    <source>
        <dbReference type="EMBL" id="CAI3997460.1"/>
    </source>
</evidence>
<dbReference type="EMBL" id="CAMXCT010002336">
    <property type="protein sequence ID" value="CAI3997460.1"/>
    <property type="molecule type" value="Genomic_DNA"/>
</dbReference>
<dbReference type="AlphaFoldDB" id="A0A9P1G4F3"/>
<dbReference type="InterPro" id="IPR052394">
    <property type="entry name" value="LRR-containing"/>
</dbReference>
<dbReference type="SUPFAM" id="SSF52047">
    <property type="entry name" value="RNI-like"/>
    <property type="match status" value="1"/>
</dbReference>
<sequence>MAPMAPMAPVAPMPWGGFQPRLPAQAEMHMVELLLQDAEYRSREEARHLRLQCQELHAELQQQRMLTSPKSPAVQPLQRPPPFPRQDAKQLELRQQREKLQQQLCNLLQQFSEMRGEQEILCTGDSTSSSGQKRPTGSPFRLFPPPRPVTTGPELPPAPRPFWTPPQEGRNRRSSLGSSSRGACRKSELRCWPSVQETPQRKHGGQGLLLAKGMSRDTSDEGDRCTSRGSTVTGHRTGDEGSSPDTKLSALHPEVVEAPEPAEASSLDELLQLISDGQRAVQCCDAELGPEQASFLAEVLEASSLEVLILASNELGPGGIDVIAPMLPTCHLRHLDLSWNQLGPSGAFSLASQLPKMHLKQLDLSSNQLEAAGAKAFAVALAEDRHLLSLDLSWNSMGDEGGMAIAQMLSTNRTLQYLNLAINDLTWPSAAALRQVVTGHPSLQELDLAGNDIPEDQLPRI</sequence>
<dbReference type="OrthoDB" id="120976at2759"/>
<protein>
    <submittedName>
        <fullName evidence="3">Dynein regulatory complex subunit 5 (T-complex-associated testis-expressed protein 1) (Tcte-1)</fullName>
    </submittedName>
</protein>
<accession>A0A9P1G4F3</accession>
<evidence type="ECO:0000313" key="4">
    <source>
        <dbReference type="Proteomes" id="UP001152797"/>
    </source>
</evidence>
<dbReference type="InterPro" id="IPR001611">
    <property type="entry name" value="Leu-rich_rpt"/>
</dbReference>
<feature type="region of interest" description="Disordered" evidence="1">
    <location>
        <begin position="63"/>
        <end position="90"/>
    </location>
</feature>
<evidence type="ECO:0000313" key="3">
    <source>
        <dbReference type="EMBL" id="CAL4784772.1"/>
    </source>
</evidence>
<dbReference type="InterPro" id="IPR032675">
    <property type="entry name" value="LRR_dom_sf"/>
</dbReference>
<feature type="region of interest" description="Disordered" evidence="1">
    <location>
        <begin position="214"/>
        <end position="247"/>
    </location>
</feature>
<reference evidence="3 4" key="2">
    <citation type="submission" date="2024-05" db="EMBL/GenBank/DDBJ databases">
        <authorList>
            <person name="Chen Y."/>
            <person name="Shah S."/>
            <person name="Dougan E. K."/>
            <person name="Thang M."/>
            <person name="Chan C."/>
        </authorList>
    </citation>
    <scope>NUCLEOTIDE SEQUENCE [LARGE SCALE GENOMIC DNA]</scope>
</reference>
<proteinExistence type="predicted"/>
<feature type="compositionally biased region" description="Pro residues" evidence="1">
    <location>
        <begin position="142"/>
        <end position="164"/>
    </location>
</feature>
<organism evidence="2">
    <name type="scientific">Cladocopium goreaui</name>
    <dbReference type="NCBI Taxonomy" id="2562237"/>
    <lineage>
        <taxon>Eukaryota</taxon>
        <taxon>Sar</taxon>
        <taxon>Alveolata</taxon>
        <taxon>Dinophyceae</taxon>
        <taxon>Suessiales</taxon>
        <taxon>Symbiodiniaceae</taxon>
        <taxon>Cladocopium</taxon>
    </lineage>
</organism>
<dbReference type="SMART" id="SM00368">
    <property type="entry name" value="LRR_RI"/>
    <property type="match status" value="5"/>
</dbReference>
<evidence type="ECO:0000256" key="1">
    <source>
        <dbReference type="SAM" id="MobiDB-lite"/>
    </source>
</evidence>
<name>A0A9P1G4F3_9DINO</name>
<gene>
    <name evidence="2" type="ORF">C1SCF055_LOCUS23841</name>
</gene>
<feature type="compositionally biased region" description="Basic and acidic residues" evidence="1">
    <location>
        <begin position="214"/>
        <end position="226"/>
    </location>
</feature>
<dbReference type="Gene3D" id="3.80.10.10">
    <property type="entry name" value="Ribonuclease Inhibitor"/>
    <property type="match status" value="1"/>
</dbReference>
<dbReference type="EMBL" id="CAMXCT030002336">
    <property type="protein sequence ID" value="CAL4784772.1"/>
    <property type="molecule type" value="Genomic_DNA"/>
</dbReference>
<dbReference type="Pfam" id="PF13516">
    <property type="entry name" value="LRR_6"/>
    <property type="match status" value="5"/>
</dbReference>
<feature type="region of interest" description="Disordered" evidence="1">
    <location>
        <begin position="122"/>
        <end position="182"/>
    </location>
</feature>
<reference evidence="2" key="1">
    <citation type="submission" date="2022-10" db="EMBL/GenBank/DDBJ databases">
        <authorList>
            <person name="Chen Y."/>
            <person name="Dougan E. K."/>
            <person name="Chan C."/>
            <person name="Rhodes N."/>
            <person name="Thang M."/>
        </authorList>
    </citation>
    <scope>NUCLEOTIDE SEQUENCE</scope>
</reference>
<dbReference type="PANTHER" id="PTHR24114">
    <property type="entry name" value="LEUCINE RICH REPEAT FAMILY PROTEIN"/>
    <property type="match status" value="1"/>
</dbReference>
<dbReference type="EMBL" id="CAMXCT020002336">
    <property type="protein sequence ID" value="CAL1150835.1"/>
    <property type="molecule type" value="Genomic_DNA"/>
</dbReference>
<dbReference type="PANTHER" id="PTHR24114:SF2">
    <property type="entry name" value="F-BOX DOMAIN-CONTAINING PROTEIN-RELATED"/>
    <property type="match status" value="1"/>
</dbReference>
<comment type="caution">
    <text evidence="2">The sequence shown here is derived from an EMBL/GenBank/DDBJ whole genome shotgun (WGS) entry which is preliminary data.</text>
</comment>
<keyword evidence="4" id="KW-1185">Reference proteome</keyword>